<dbReference type="EMBL" id="CP091871">
    <property type="protein sequence ID" value="WEU39989.1"/>
    <property type="molecule type" value="Genomic_DNA"/>
</dbReference>
<dbReference type="GO" id="GO:0016740">
    <property type="term" value="F:transferase activity"/>
    <property type="evidence" value="ECO:0007669"/>
    <property type="project" value="UniProtKB-KW"/>
</dbReference>
<dbReference type="AlphaFoldDB" id="A0AAF0D1K4"/>
<evidence type="ECO:0000256" key="2">
    <source>
        <dbReference type="ARBA" id="ARBA00022786"/>
    </source>
</evidence>
<dbReference type="Gene3D" id="3.10.110.10">
    <property type="entry name" value="Ubiquitin Conjugating Enzyme"/>
    <property type="match status" value="1"/>
</dbReference>
<evidence type="ECO:0000313" key="5">
    <source>
        <dbReference type="Proteomes" id="UP000186851"/>
    </source>
</evidence>
<feature type="domain" description="UBC core" evidence="3">
    <location>
        <begin position="1"/>
        <end position="128"/>
    </location>
</feature>
<protein>
    <submittedName>
        <fullName evidence="4">Ubiquitin-conjugating enzyme E2</fullName>
    </submittedName>
</protein>
<reference evidence="4" key="1">
    <citation type="journal article" date="2017" name="Nature">
        <title>Asgard archaea illuminate the origin of eukaryotic cellular complexity.</title>
        <authorList>
            <person name="Zaremba-Niedzwiedzka K."/>
            <person name="Caceres E.F."/>
            <person name="Saw J.H."/>
            <person name="Backstrom D."/>
            <person name="Juzokaite L."/>
            <person name="Vancaester E."/>
            <person name="Seitz K.W."/>
            <person name="Anantharaman K."/>
            <person name="Starnawski P."/>
            <person name="Kjeldsen K.U."/>
            <person name="Scott M.B."/>
            <person name="Nunoura T."/>
            <person name="Banfield J.F."/>
            <person name="Schramm A."/>
            <person name="Baker B.J."/>
            <person name="Spang A."/>
            <person name="Ettema T.J.G."/>
        </authorList>
    </citation>
    <scope>NUCLEOTIDE SEQUENCE</scope>
    <source>
        <strain evidence="4">LCB_4</strain>
    </source>
</reference>
<dbReference type="InterPro" id="IPR023313">
    <property type="entry name" value="UBQ-conjugating_AS"/>
</dbReference>
<evidence type="ECO:0000313" key="4">
    <source>
        <dbReference type="EMBL" id="WEU39989.1"/>
    </source>
</evidence>
<reference evidence="4" key="2">
    <citation type="journal article" date="2022" name="Nat. Microbiol.">
        <title>A closed Candidatus Odinarchaeum chromosome exposes Asgard archaeal viruses.</title>
        <authorList>
            <person name="Tamarit D."/>
            <person name="Caceres E.F."/>
            <person name="Krupovic M."/>
            <person name="Nijland R."/>
            <person name="Eme L."/>
            <person name="Robinson N.P."/>
            <person name="Ettema T.J.G."/>
        </authorList>
    </citation>
    <scope>NUCLEOTIDE SEQUENCE</scope>
    <source>
        <strain evidence="4">LCB_4</strain>
    </source>
</reference>
<dbReference type="PROSITE" id="PS50127">
    <property type="entry name" value="UBC_2"/>
    <property type="match status" value="1"/>
</dbReference>
<evidence type="ECO:0000256" key="1">
    <source>
        <dbReference type="ARBA" id="ARBA00022679"/>
    </source>
</evidence>
<sequence length="134" mass="15586">MEEPSFHPVKDDLTRWRGMILGTGVYDKGVFYIEIEVKRTYPFEPPTVFFKTPIWHPNIGENGRVCVGILGKDWRPSITLVGVIETIRNLLNFPNPKDPLNREAAQQMNTNLQSFIKKARMYVEKYATWDQKIS</sequence>
<evidence type="ECO:0000259" key="3">
    <source>
        <dbReference type="PROSITE" id="PS50127"/>
    </source>
</evidence>
<proteinExistence type="predicted"/>
<dbReference type="SMART" id="SM00212">
    <property type="entry name" value="UBCc"/>
    <property type="match status" value="1"/>
</dbReference>
<keyword evidence="1" id="KW-0808">Transferase</keyword>
<dbReference type="Pfam" id="PF00179">
    <property type="entry name" value="UQ_con"/>
    <property type="match status" value="1"/>
</dbReference>
<dbReference type="InterPro" id="IPR000608">
    <property type="entry name" value="UBC"/>
</dbReference>
<name>A0AAF0D1K4_ODILC</name>
<keyword evidence="2" id="KW-0833">Ubl conjugation pathway</keyword>
<dbReference type="Proteomes" id="UP000186851">
    <property type="component" value="Chromosome"/>
</dbReference>
<organism evidence="4 5">
    <name type="scientific">Odinarchaeota yellowstonii (strain LCB_4)</name>
    <dbReference type="NCBI Taxonomy" id="1841599"/>
    <lineage>
        <taxon>Archaea</taxon>
        <taxon>Promethearchaeati</taxon>
        <taxon>Candidatus Odinarchaeota</taxon>
        <taxon>Candidatus Odinarchaeia</taxon>
        <taxon>Candidatus Odinarchaeales</taxon>
        <taxon>Candidatus Odinarchaeaceae</taxon>
        <taxon>Candidatus Odinarchaeum</taxon>
    </lineage>
</organism>
<accession>A0AAF0D1K4</accession>
<dbReference type="PROSITE" id="PS00183">
    <property type="entry name" value="UBC_1"/>
    <property type="match status" value="1"/>
</dbReference>
<dbReference type="PANTHER" id="PTHR24068">
    <property type="entry name" value="UBIQUITIN-CONJUGATING ENZYME E2"/>
    <property type="match status" value="1"/>
</dbReference>
<gene>
    <name evidence="4" type="ORF">OdinLCB4_005835</name>
</gene>
<dbReference type="InterPro" id="IPR016135">
    <property type="entry name" value="UBQ-conjugating_enzyme/RWD"/>
</dbReference>
<dbReference type="SUPFAM" id="SSF54495">
    <property type="entry name" value="UBC-like"/>
    <property type="match status" value="1"/>
</dbReference>
<dbReference type="KEGG" id="oyw:OdinLCB4_005835"/>